<dbReference type="InterPro" id="IPR025520">
    <property type="entry name" value="DUF4408"/>
</dbReference>
<feature type="compositionally biased region" description="Polar residues" evidence="1">
    <location>
        <begin position="217"/>
        <end position="242"/>
    </location>
</feature>
<evidence type="ECO:0000256" key="2">
    <source>
        <dbReference type="SAM" id="Phobius"/>
    </source>
</evidence>
<keyword evidence="2" id="KW-0812">Transmembrane</keyword>
<protein>
    <recommendedName>
        <fullName evidence="3">DUF4408 domain-containing protein</fullName>
    </recommendedName>
</protein>
<organism evidence="4 5">
    <name type="scientific">Ceratopteris richardii</name>
    <name type="common">Triangle waterfern</name>
    <dbReference type="NCBI Taxonomy" id="49495"/>
    <lineage>
        <taxon>Eukaryota</taxon>
        <taxon>Viridiplantae</taxon>
        <taxon>Streptophyta</taxon>
        <taxon>Embryophyta</taxon>
        <taxon>Tracheophyta</taxon>
        <taxon>Polypodiopsida</taxon>
        <taxon>Polypodiidae</taxon>
        <taxon>Polypodiales</taxon>
        <taxon>Pteridineae</taxon>
        <taxon>Pteridaceae</taxon>
        <taxon>Parkerioideae</taxon>
        <taxon>Ceratopteris</taxon>
    </lineage>
</organism>
<name>A0A8T2RYI1_CERRI</name>
<gene>
    <name evidence="4" type="ORF">KP509_23G034400</name>
</gene>
<keyword evidence="2" id="KW-0472">Membrane</keyword>
<feature type="transmembrane region" description="Helical" evidence="2">
    <location>
        <begin position="76"/>
        <end position="95"/>
    </location>
</feature>
<evidence type="ECO:0000256" key="1">
    <source>
        <dbReference type="SAM" id="MobiDB-lite"/>
    </source>
</evidence>
<dbReference type="EMBL" id="CM035428">
    <property type="protein sequence ID" value="KAH7301609.1"/>
    <property type="molecule type" value="Genomic_DNA"/>
</dbReference>
<dbReference type="PANTHER" id="PTHR35762:SF2">
    <property type="entry name" value="TRANSMEMBRANE PROTEIN"/>
    <property type="match status" value="1"/>
</dbReference>
<keyword evidence="2" id="KW-1133">Transmembrane helix</keyword>
<feature type="transmembrane region" description="Helical" evidence="2">
    <location>
        <begin position="21"/>
        <end position="43"/>
    </location>
</feature>
<comment type="caution">
    <text evidence="4">The sequence shown here is derived from an EMBL/GenBank/DDBJ whole genome shotgun (WGS) entry which is preliminary data.</text>
</comment>
<evidence type="ECO:0000313" key="5">
    <source>
        <dbReference type="Proteomes" id="UP000825935"/>
    </source>
</evidence>
<evidence type="ECO:0000313" key="4">
    <source>
        <dbReference type="EMBL" id="KAH7301609.1"/>
    </source>
</evidence>
<feature type="region of interest" description="Disordered" evidence="1">
    <location>
        <begin position="208"/>
        <end position="258"/>
    </location>
</feature>
<evidence type="ECO:0000259" key="3">
    <source>
        <dbReference type="Pfam" id="PF14364"/>
    </source>
</evidence>
<dbReference type="OrthoDB" id="1933168at2759"/>
<reference evidence="4 5" key="1">
    <citation type="submission" date="2021-08" db="EMBL/GenBank/DDBJ databases">
        <title>WGS assembly of Ceratopteris richardii.</title>
        <authorList>
            <person name="Marchant D.B."/>
            <person name="Chen G."/>
            <person name="Jenkins J."/>
            <person name="Shu S."/>
            <person name="Leebens-Mack J."/>
            <person name="Grimwood J."/>
            <person name="Schmutz J."/>
            <person name="Soltis P."/>
            <person name="Soltis D."/>
            <person name="Chen Z.-H."/>
        </authorList>
    </citation>
    <scope>NUCLEOTIDE SEQUENCE [LARGE SCALE GENOMIC DNA]</scope>
    <source>
        <strain evidence="4">Whitten #5841</strain>
        <tissue evidence="4">Leaf</tissue>
    </source>
</reference>
<dbReference type="Pfam" id="PF14364">
    <property type="entry name" value="DUF4408"/>
    <property type="match status" value="1"/>
</dbReference>
<feature type="domain" description="DUF4408" evidence="3">
    <location>
        <begin position="67"/>
        <end position="97"/>
    </location>
</feature>
<dbReference type="PANTHER" id="PTHR35762">
    <property type="entry name" value="TRANSMEMBRANE PROTEIN"/>
    <property type="match status" value="1"/>
</dbReference>
<sequence>MAISSSASSSMSKYQQQLLRVSIGAGLSLPAISLFVVLSGFSFSLTLPASLQALLPAVESLFMVSLPHLWKASLSWVTPPCLFVLLNGIIVILAATSGRSVSTSADIDSDMEVSFSSKLGNVSCRQGVLEFQAASPIDTSIPSVQFMRMHAVDKEKPRMQMFVDGPDEDDDKQIALQTNPIASTPSVETFGHCHKHIEESIPSAAYPCRDTARGASEPTSPNFTVTPPLQKNGSRRSLSMDSSPLADGDGDGSEQLSEEAFRKKIEDFIFKVNSKIRSETRVK</sequence>
<accession>A0A8T2RYI1</accession>
<dbReference type="AlphaFoldDB" id="A0A8T2RYI1"/>
<keyword evidence="5" id="KW-1185">Reference proteome</keyword>
<proteinExistence type="predicted"/>
<dbReference type="Proteomes" id="UP000825935">
    <property type="component" value="Chromosome 23"/>
</dbReference>